<feature type="compositionally biased region" description="Basic and acidic residues" evidence="1">
    <location>
        <begin position="1"/>
        <end position="22"/>
    </location>
</feature>
<dbReference type="STRING" id="446860.AS188_05565"/>
<dbReference type="KEGG" id="kfv:AS188_05565"/>
<reference evidence="2 3" key="1">
    <citation type="submission" date="2015-11" db="EMBL/GenBank/DDBJ databases">
        <title>Complete Genome Sequence of Kocuria flava strain HO-9041.</title>
        <authorList>
            <person name="Zhou M."/>
            <person name="Dai J."/>
        </authorList>
    </citation>
    <scope>NUCLEOTIDE SEQUENCE [LARGE SCALE GENOMIC DNA]</scope>
    <source>
        <strain evidence="2 3">HO-9041</strain>
    </source>
</reference>
<dbReference type="EMBL" id="CP013254">
    <property type="protein sequence ID" value="ALU39306.1"/>
    <property type="molecule type" value="Genomic_DNA"/>
</dbReference>
<protein>
    <submittedName>
        <fullName evidence="2">Uncharacterized protein</fullName>
    </submittedName>
</protein>
<gene>
    <name evidence="2" type="ORF">AS188_05565</name>
</gene>
<accession>A0A0U3G2X0</accession>
<feature type="region of interest" description="Disordered" evidence="1">
    <location>
        <begin position="1"/>
        <end position="73"/>
    </location>
</feature>
<evidence type="ECO:0000313" key="3">
    <source>
        <dbReference type="Proteomes" id="UP000057181"/>
    </source>
</evidence>
<evidence type="ECO:0000256" key="1">
    <source>
        <dbReference type="SAM" id="MobiDB-lite"/>
    </source>
</evidence>
<name>A0A0U3G2X0_9MICC</name>
<dbReference type="Proteomes" id="UP000057181">
    <property type="component" value="Chromosome"/>
</dbReference>
<sequence>MVERGSTKHGAELDEQMKHEVQSEVDGVQPDHVEEHRQTEAWVDETDDPEVRAAVEERERAPRPDAGRAPGEP</sequence>
<dbReference type="RefSeq" id="WP_058858017.1">
    <property type="nucleotide sequence ID" value="NZ_CP013254.1"/>
</dbReference>
<proteinExistence type="predicted"/>
<dbReference type="OrthoDB" id="5519961at2"/>
<feature type="compositionally biased region" description="Basic and acidic residues" evidence="1">
    <location>
        <begin position="29"/>
        <end position="39"/>
    </location>
</feature>
<evidence type="ECO:0000313" key="2">
    <source>
        <dbReference type="EMBL" id="ALU39306.1"/>
    </source>
</evidence>
<feature type="compositionally biased region" description="Basic and acidic residues" evidence="1">
    <location>
        <begin position="49"/>
        <end position="66"/>
    </location>
</feature>
<organism evidence="2 3">
    <name type="scientific">Kocuria flava</name>
    <dbReference type="NCBI Taxonomy" id="446860"/>
    <lineage>
        <taxon>Bacteria</taxon>
        <taxon>Bacillati</taxon>
        <taxon>Actinomycetota</taxon>
        <taxon>Actinomycetes</taxon>
        <taxon>Micrococcales</taxon>
        <taxon>Micrococcaceae</taxon>
        <taxon>Kocuria</taxon>
    </lineage>
</organism>
<dbReference type="AlphaFoldDB" id="A0A0U3G2X0"/>